<evidence type="ECO:0000256" key="2">
    <source>
        <dbReference type="ARBA" id="ARBA00001946"/>
    </source>
</evidence>
<name>A0A5E8CJN9_9ZZZZ</name>
<evidence type="ECO:0000259" key="14">
    <source>
        <dbReference type="Pfam" id="PF16953"/>
    </source>
</evidence>
<evidence type="ECO:0000256" key="10">
    <source>
        <dbReference type="ARBA" id="ARBA00022833"/>
    </source>
</evidence>
<dbReference type="GO" id="GO:0046872">
    <property type="term" value="F:metal ion binding"/>
    <property type="evidence" value="ECO:0007669"/>
    <property type="project" value="UniProtKB-KW"/>
</dbReference>
<evidence type="ECO:0000256" key="13">
    <source>
        <dbReference type="ARBA" id="ARBA00023128"/>
    </source>
</evidence>
<proteinExistence type="inferred from homology"/>
<comment type="catalytic activity">
    <reaction evidence="1">
        <text>Endonucleolytic cleavage of RNA, removing 5'-extranucleotides from tRNA precursor.</text>
        <dbReference type="EC" id="3.1.26.5"/>
    </reaction>
</comment>
<evidence type="ECO:0000256" key="7">
    <source>
        <dbReference type="ARBA" id="ARBA00022722"/>
    </source>
</evidence>
<evidence type="ECO:0000256" key="5">
    <source>
        <dbReference type="ARBA" id="ARBA00012179"/>
    </source>
</evidence>
<evidence type="ECO:0000256" key="3">
    <source>
        <dbReference type="ARBA" id="ARBA00004173"/>
    </source>
</evidence>
<sequence length="429" mass="51049">MEVYTDKTINILFKENKLELILKFFQNKIKLGEKINQSFFNRLLIGLEKNQDYETLLTSYSHASDNSCISIHEQTITIVIRTYLEINNLHDAFLTLTKLDESQIKKRTLILFFNYYYLNGKVDEIYEFYISNLKGKFVLNNEDYNKLLNVIFINNRKDLYFKLIGNIQGKKIIFEYPINTNFSINGCYLNQKNQCSNCNNKIKRINLSISERKILLSNLKNSYLTSDTDKELFKKFVKFVKNINNIKIVIDGGNILYFGDRKINFNSYHKLNLIIKKVLKKYDPKHVLLIIHNRHKTFIKKNFNSGVSQKIEDILKEWETKIKVYYTPFNMNDDWFIVYAGIIYHNSLIISNDLMKDHKFKIGQEIDFEDLFSKWVEISRIEFNFKNKKYNFNNTELSFPNSFSMRVQKNGDHYHIPSINGKWVCVHNI</sequence>
<evidence type="ECO:0000256" key="8">
    <source>
        <dbReference type="ARBA" id="ARBA00022723"/>
    </source>
</evidence>
<dbReference type="InterPro" id="IPR011990">
    <property type="entry name" value="TPR-like_helical_dom_sf"/>
</dbReference>
<keyword evidence="11" id="KW-0460">Magnesium</keyword>
<dbReference type="GO" id="GO:0008033">
    <property type="term" value="P:tRNA processing"/>
    <property type="evidence" value="ECO:0007669"/>
    <property type="project" value="UniProtKB-KW"/>
</dbReference>
<keyword evidence="8" id="KW-0479">Metal-binding</keyword>
<dbReference type="EMBL" id="CABVLZ010000007">
    <property type="protein sequence ID" value="VVU95633.1"/>
    <property type="molecule type" value="Genomic_DNA"/>
</dbReference>
<keyword evidence="10" id="KW-0862">Zinc</keyword>
<keyword evidence="6" id="KW-0819">tRNA processing</keyword>
<dbReference type="GO" id="GO:0004526">
    <property type="term" value="F:ribonuclease P activity"/>
    <property type="evidence" value="ECO:0007669"/>
    <property type="project" value="UniProtKB-EC"/>
</dbReference>
<dbReference type="AlphaFoldDB" id="A0A5E8CJN9"/>
<accession>A0A5E8CJN9</accession>
<comment type="similarity">
    <text evidence="4">Belongs to the PPR family. P subfamily.</text>
</comment>
<evidence type="ECO:0000256" key="4">
    <source>
        <dbReference type="ARBA" id="ARBA00007626"/>
    </source>
</evidence>
<dbReference type="Pfam" id="PF16953">
    <property type="entry name" value="PRORP"/>
    <property type="match status" value="1"/>
</dbReference>
<keyword evidence="12" id="KW-0809">Transit peptide</keyword>
<keyword evidence="9" id="KW-0378">Hydrolase</keyword>
<evidence type="ECO:0000313" key="15">
    <source>
        <dbReference type="EMBL" id="VVU95633.1"/>
    </source>
</evidence>
<evidence type="ECO:0000256" key="9">
    <source>
        <dbReference type="ARBA" id="ARBA00022801"/>
    </source>
</evidence>
<comment type="subcellular location">
    <subcellularLocation>
        <location evidence="3">Mitochondrion</location>
    </subcellularLocation>
</comment>
<comment type="cofactor">
    <cofactor evidence="2">
        <name>Mg(2+)</name>
        <dbReference type="ChEBI" id="CHEBI:18420"/>
    </cofactor>
</comment>
<dbReference type="EC" id="3.1.26.5" evidence="5"/>
<gene>
    <name evidence="15" type="ORF">CPAV1605_1385</name>
</gene>
<evidence type="ECO:0000256" key="11">
    <source>
        <dbReference type="ARBA" id="ARBA00022842"/>
    </source>
</evidence>
<dbReference type="PANTHER" id="PTHR13547">
    <property type="match status" value="1"/>
</dbReference>
<feature type="domain" description="PRORP" evidence="14">
    <location>
        <begin position="190"/>
        <end position="419"/>
    </location>
</feature>
<dbReference type="Gene3D" id="3.40.50.11980">
    <property type="match status" value="1"/>
</dbReference>
<evidence type="ECO:0000256" key="1">
    <source>
        <dbReference type="ARBA" id="ARBA00000928"/>
    </source>
</evidence>
<keyword evidence="13" id="KW-0496">Mitochondrion</keyword>
<organism evidence="15">
    <name type="scientific">seawater metagenome</name>
    <dbReference type="NCBI Taxonomy" id="1561972"/>
    <lineage>
        <taxon>unclassified sequences</taxon>
        <taxon>metagenomes</taxon>
        <taxon>ecological metagenomes</taxon>
    </lineage>
</organism>
<dbReference type="Gene3D" id="1.25.40.10">
    <property type="entry name" value="Tetratricopeptide repeat domain"/>
    <property type="match status" value="1"/>
</dbReference>
<keyword evidence="7" id="KW-0540">Nuclease</keyword>
<evidence type="ECO:0000256" key="12">
    <source>
        <dbReference type="ARBA" id="ARBA00022946"/>
    </source>
</evidence>
<evidence type="ECO:0000256" key="6">
    <source>
        <dbReference type="ARBA" id="ARBA00022694"/>
    </source>
</evidence>
<protein>
    <recommendedName>
        <fullName evidence="5">ribonuclease P</fullName>
        <ecNumber evidence="5">3.1.26.5</ecNumber>
    </recommendedName>
</protein>
<reference evidence="15" key="1">
    <citation type="submission" date="2019-09" db="EMBL/GenBank/DDBJ databases">
        <authorList>
            <person name="Needham M D."/>
        </authorList>
    </citation>
    <scope>NUCLEOTIDE SEQUENCE</scope>
</reference>
<dbReference type="PANTHER" id="PTHR13547:SF1">
    <property type="entry name" value="MITOCHONDRIAL RIBONUCLEASE P CATALYTIC SUBUNIT"/>
    <property type="match status" value="1"/>
</dbReference>
<dbReference type="InterPro" id="IPR031595">
    <property type="entry name" value="PRORP_C"/>
</dbReference>